<accession>A0A329QVT4</accession>
<dbReference type="GO" id="GO:0005737">
    <property type="term" value="C:cytoplasm"/>
    <property type="evidence" value="ECO:0007669"/>
    <property type="project" value="UniProtKB-SubCell"/>
</dbReference>
<evidence type="ECO:0000256" key="6">
    <source>
        <dbReference type="SAM" id="MobiDB-lite"/>
    </source>
</evidence>
<feature type="domain" description="Ribosome maturation factor RimM PRC barrel" evidence="8">
    <location>
        <begin position="118"/>
        <end position="185"/>
    </location>
</feature>
<comment type="function">
    <text evidence="5">An accessory protein needed during the final step in the assembly of 30S ribosomal subunit, possibly for assembly of the head region. Essential for efficient processing of 16S rRNA. May be needed both before and after RbfA during the maturation of 16S rRNA. It has affinity for free ribosomal 30S subunits but not for 70S ribosomes.</text>
</comment>
<dbReference type="PANTHER" id="PTHR33692">
    <property type="entry name" value="RIBOSOME MATURATION FACTOR RIMM"/>
    <property type="match status" value="1"/>
</dbReference>
<evidence type="ECO:0000313" key="9">
    <source>
        <dbReference type="EMBL" id="RAW16534.1"/>
    </source>
</evidence>
<keyword evidence="4 5" id="KW-0143">Chaperone</keyword>
<dbReference type="Gene3D" id="2.40.30.60">
    <property type="entry name" value="RimM"/>
    <property type="match status" value="1"/>
</dbReference>
<dbReference type="RefSeq" id="WP_112257746.1">
    <property type="nucleotide sequence ID" value="NZ_QMIG01000004.1"/>
</dbReference>
<dbReference type="SUPFAM" id="SSF50346">
    <property type="entry name" value="PRC-barrel domain"/>
    <property type="match status" value="1"/>
</dbReference>
<evidence type="ECO:0000259" key="8">
    <source>
        <dbReference type="Pfam" id="PF24986"/>
    </source>
</evidence>
<feature type="region of interest" description="Disordered" evidence="6">
    <location>
        <begin position="30"/>
        <end position="68"/>
    </location>
</feature>
<dbReference type="PANTHER" id="PTHR33692:SF1">
    <property type="entry name" value="RIBOSOME MATURATION FACTOR RIMM"/>
    <property type="match status" value="1"/>
</dbReference>
<dbReference type="GO" id="GO:0005840">
    <property type="term" value="C:ribosome"/>
    <property type="evidence" value="ECO:0007669"/>
    <property type="project" value="InterPro"/>
</dbReference>
<dbReference type="InterPro" id="IPR009000">
    <property type="entry name" value="Transl_B-barrel_sf"/>
</dbReference>
<dbReference type="HAMAP" id="MF_00014">
    <property type="entry name" value="Ribosome_mat_RimM"/>
    <property type="match status" value="1"/>
</dbReference>
<protein>
    <recommendedName>
        <fullName evidence="5">Ribosome maturation factor RimM</fullName>
    </recommendedName>
</protein>
<dbReference type="GO" id="GO:0043022">
    <property type="term" value="F:ribosome binding"/>
    <property type="evidence" value="ECO:0007669"/>
    <property type="project" value="InterPro"/>
</dbReference>
<evidence type="ECO:0000256" key="5">
    <source>
        <dbReference type="HAMAP-Rule" id="MF_00014"/>
    </source>
</evidence>
<comment type="subunit">
    <text evidence="5">Binds ribosomal protein uS19.</text>
</comment>
<dbReference type="InterPro" id="IPR036976">
    <property type="entry name" value="RimM_N_sf"/>
</dbReference>
<dbReference type="InterPro" id="IPR056792">
    <property type="entry name" value="PRC_RimM"/>
</dbReference>
<feature type="domain" description="RimM N-terminal" evidence="7">
    <location>
        <begin position="3"/>
        <end position="102"/>
    </location>
</feature>
<comment type="similarity">
    <text evidence="5">Belongs to the RimM family.</text>
</comment>
<dbReference type="GO" id="GO:0006364">
    <property type="term" value="P:rRNA processing"/>
    <property type="evidence" value="ECO:0007669"/>
    <property type="project" value="UniProtKB-UniRule"/>
</dbReference>
<comment type="domain">
    <text evidence="5">The PRC barrel domain binds ribosomal protein uS19.</text>
</comment>
<feature type="region of interest" description="Disordered" evidence="6">
    <location>
        <begin position="181"/>
        <end position="214"/>
    </location>
</feature>
<proteinExistence type="inferred from homology"/>
<keyword evidence="2 5" id="KW-0690">Ribosome biogenesis</keyword>
<dbReference type="InterPro" id="IPR002676">
    <property type="entry name" value="RimM_N"/>
</dbReference>
<dbReference type="Gene3D" id="2.30.30.240">
    <property type="entry name" value="PRC-barrel domain"/>
    <property type="match status" value="1"/>
</dbReference>
<evidence type="ECO:0000259" key="7">
    <source>
        <dbReference type="Pfam" id="PF01782"/>
    </source>
</evidence>
<keyword evidence="10" id="KW-1185">Reference proteome</keyword>
<organism evidence="9 10">
    <name type="scientific">Phytoactinopolyspora halophila</name>
    <dbReference type="NCBI Taxonomy" id="1981511"/>
    <lineage>
        <taxon>Bacteria</taxon>
        <taxon>Bacillati</taxon>
        <taxon>Actinomycetota</taxon>
        <taxon>Actinomycetes</taxon>
        <taxon>Jiangellales</taxon>
        <taxon>Jiangellaceae</taxon>
        <taxon>Phytoactinopolyspora</taxon>
    </lineage>
</organism>
<dbReference type="SUPFAM" id="SSF50447">
    <property type="entry name" value="Translation proteins"/>
    <property type="match status" value="1"/>
</dbReference>
<comment type="caution">
    <text evidence="9">The sequence shown here is derived from an EMBL/GenBank/DDBJ whole genome shotgun (WGS) entry which is preliminary data.</text>
</comment>
<dbReference type="Pfam" id="PF01782">
    <property type="entry name" value="RimM"/>
    <property type="match status" value="1"/>
</dbReference>
<keyword evidence="1 5" id="KW-0963">Cytoplasm</keyword>
<evidence type="ECO:0000256" key="3">
    <source>
        <dbReference type="ARBA" id="ARBA00022552"/>
    </source>
</evidence>
<dbReference type="InterPro" id="IPR011961">
    <property type="entry name" value="RimM"/>
</dbReference>
<dbReference type="EMBL" id="QMIG01000004">
    <property type="protein sequence ID" value="RAW16534.1"/>
    <property type="molecule type" value="Genomic_DNA"/>
</dbReference>
<reference evidence="9 10" key="1">
    <citation type="submission" date="2018-06" db="EMBL/GenBank/DDBJ databases">
        <title>Phytoactinopolyspora halophila sp. nov., a novel halophilic actinomycete isolated from a saline soil in China.</title>
        <authorList>
            <person name="Tang S.-K."/>
        </authorList>
    </citation>
    <scope>NUCLEOTIDE SEQUENCE [LARGE SCALE GENOMIC DNA]</scope>
    <source>
        <strain evidence="9 10">YIM 96934</strain>
    </source>
</reference>
<dbReference type="Pfam" id="PF24986">
    <property type="entry name" value="PRC_RimM"/>
    <property type="match status" value="1"/>
</dbReference>
<keyword evidence="3 5" id="KW-0698">rRNA processing</keyword>
<dbReference type="OrthoDB" id="5381335at2"/>
<dbReference type="NCBIfam" id="TIGR02273">
    <property type="entry name" value="16S_RimM"/>
    <property type="match status" value="1"/>
</dbReference>
<gene>
    <name evidence="5" type="primary">rimM</name>
    <name evidence="9" type="ORF">DPM12_07640</name>
</gene>
<evidence type="ECO:0000313" key="10">
    <source>
        <dbReference type="Proteomes" id="UP000250462"/>
    </source>
</evidence>
<dbReference type="GO" id="GO:0042274">
    <property type="term" value="P:ribosomal small subunit biogenesis"/>
    <property type="evidence" value="ECO:0007669"/>
    <property type="project" value="UniProtKB-UniRule"/>
</dbReference>
<comment type="subcellular location">
    <subcellularLocation>
        <location evidence="5">Cytoplasm</location>
    </subcellularLocation>
</comment>
<evidence type="ECO:0000256" key="2">
    <source>
        <dbReference type="ARBA" id="ARBA00022517"/>
    </source>
</evidence>
<dbReference type="AlphaFoldDB" id="A0A329QVT4"/>
<name>A0A329QVT4_9ACTN</name>
<sequence length="214" mass="22559">MVTVGRVAKAHGVRGEVSVEIRTDTPDERFAAGTVLRTASPRSTMSSRRGVRAHGESAPGSPPSSLTVRDSRWHQGRLLVLFEGVEGRDAAEALRGVELQVEIGDNETPEDPEEFFDHQLVGLQVVTAEDAEIGEVTEVIHGPAQELLAVRPRGGGEVLVPFVSEIVTDVDVAAGKLVVSPPPGLVDLPDVETAGHGDDEPDTAELGGGEGPDR</sequence>
<evidence type="ECO:0000256" key="1">
    <source>
        <dbReference type="ARBA" id="ARBA00022490"/>
    </source>
</evidence>
<dbReference type="Proteomes" id="UP000250462">
    <property type="component" value="Unassembled WGS sequence"/>
</dbReference>
<evidence type="ECO:0000256" key="4">
    <source>
        <dbReference type="ARBA" id="ARBA00023186"/>
    </source>
</evidence>
<dbReference type="InterPro" id="IPR011033">
    <property type="entry name" value="PRC_barrel-like_sf"/>
</dbReference>